<protein>
    <submittedName>
        <fullName evidence="1">Uncharacterized protein</fullName>
    </submittedName>
</protein>
<proteinExistence type="predicted"/>
<evidence type="ECO:0000313" key="1">
    <source>
        <dbReference type="EMBL" id="SOZ72896.1"/>
    </source>
</evidence>
<organism evidence="1 2">
    <name type="scientific">Cupriavidus taiwanensis</name>
    <dbReference type="NCBI Taxonomy" id="164546"/>
    <lineage>
        <taxon>Bacteria</taxon>
        <taxon>Pseudomonadati</taxon>
        <taxon>Pseudomonadota</taxon>
        <taxon>Betaproteobacteria</taxon>
        <taxon>Burkholderiales</taxon>
        <taxon>Burkholderiaceae</taxon>
        <taxon>Cupriavidus</taxon>
    </lineage>
</organism>
<evidence type="ECO:0000313" key="2">
    <source>
        <dbReference type="Proteomes" id="UP000256952"/>
    </source>
</evidence>
<dbReference type="EMBL" id="OFTH01000047">
    <property type="protein sequence ID" value="SOZ72896.1"/>
    <property type="molecule type" value="Genomic_DNA"/>
</dbReference>
<comment type="caution">
    <text evidence="1">The sequence shown here is derived from an EMBL/GenBank/DDBJ whole genome shotgun (WGS) entry which is preliminary data.</text>
</comment>
<gene>
    <name evidence="1" type="ORF">CBM2613_B50044</name>
</gene>
<sequence>MRLFPLQPSNLLFEALPFFSRRNILEVVNTQSHIKNTRQCLLISLLGLLIKKNFTVCNDILRYRVKQEKVSK</sequence>
<reference evidence="1 2" key="1">
    <citation type="submission" date="2018-01" db="EMBL/GenBank/DDBJ databases">
        <authorList>
            <person name="Clerissi C."/>
        </authorList>
    </citation>
    <scope>NUCLEOTIDE SEQUENCE [LARGE SCALE GENOMIC DNA]</scope>
    <source>
        <strain evidence="1">Cupriavidus taiwanensis STM 8556</strain>
    </source>
</reference>
<accession>A0A976B362</accession>
<name>A0A976B362_9BURK</name>
<dbReference type="Proteomes" id="UP000256952">
    <property type="component" value="Chromosome CBM2613_b"/>
</dbReference>
<dbReference type="AlphaFoldDB" id="A0A976B362"/>